<dbReference type="InterPro" id="IPR029033">
    <property type="entry name" value="His_PPase_superfam"/>
</dbReference>
<dbReference type="Proteomes" id="UP001175000">
    <property type="component" value="Unassembled WGS sequence"/>
</dbReference>
<evidence type="ECO:0000313" key="2">
    <source>
        <dbReference type="Proteomes" id="UP001175000"/>
    </source>
</evidence>
<sequence>MRRALQTALTSLDWLTEAGIKVAPDARWQENSTKNWNTGTPVPSLAEEFSTLDFSSLDLLYPDKTSPAGSLYFYTRDAILNRAQVALRDLYNRPEKLILVVSHEGFLKAGVSGKTLANGDYRVFEFIERRQDGEPDRLKEWEVTACGGARGLSPDIVVELGEGLPE</sequence>
<dbReference type="SUPFAM" id="SSF53254">
    <property type="entry name" value="Phosphoglycerate mutase-like"/>
    <property type="match status" value="1"/>
</dbReference>
<keyword evidence="2" id="KW-1185">Reference proteome</keyword>
<dbReference type="Gene3D" id="3.40.50.1240">
    <property type="entry name" value="Phosphoglycerate mutase-like"/>
    <property type="match status" value="1"/>
</dbReference>
<name>A0AA39X5S7_9PEZI</name>
<dbReference type="EMBL" id="JAULSU010000002">
    <property type="protein sequence ID" value="KAK0627842.1"/>
    <property type="molecule type" value="Genomic_DNA"/>
</dbReference>
<proteinExistence type="predicted"/>
<protein>
    <submittedName>
        <fullName evidence="1">Phosphoglycerate mutase</fullName>
    </submittedName>
</protein>
<evidence type="ECO:0000313" key="1">
    <source>
        <dbReference type="EMBL" id="KAK0627842.1"/>
    </source>
</evidence>
<reference evidence="1" key="1">
    <citation type="submission" date="2023-06" db="EMBL/GenBank/DDBJ databases">
        <title>Genome-scale phylogeny and comparative genomics of the fungal order Sordariales.</title>
        <authorList>
            <consortium name="Lawrence Berkeley National Laboratory"/>
            <person name="Hensen N."/>
            <person name="Bonometti L."/>
            <person name="Westerberg I."/>
            <person name="Brannstrom I.O."/>
            <person name="Guillou S."/>
            <person name="Cros-Aarteil S."/>
            <person name="Calhoun S."/>
            <person name="Haridas S."/>
            <person name="Kuo A."/>
            <person name="Mondo S."/>
            <person name="Pangilinan J."/>
            <person name="Riley R."/>
            <person name="Labutti K."/>
            <person name="Andreopoulos B."/>
            <person name="Lipzen A."/>
            <person name="Chen C."/>
            <person name="Yanf M."/>
            <person name="Daum C."/>
            <person name="Ng V."/>
            <person name="Clum A."/>
            <person name="Steindorff A."/>
            <person name="Ohm R."/>
            <person name="Martin F."/>
            <person name="Silar P."/>
            <person name="Natvig D."/>
            <person name="Lalanne C."/>
            <person name="Gautier V."/>
            <person name="Ament-Velasquez S.L."/>
            <person name="Kruys A."/>
            <person name="Hutchinson M.I."/>
            <person name="Powell A.J."/>
            <person name="Barry K."/>
            <person name="Miller A.N."/>
            <person name="Grigoriev I.V."/>
            <person name="Debuchy R."/>
            <person name="Gladieux P."/>
            <person name="Thoren M.H."/>
            <person name="Johannesson H."/>
        </authorList>
    </citation>
    <scope>NUCLEOTIDE SEQUENCE</scope>
    <source>
        <strain evidence="1">CBS 606.72</strain>
    </source>
</reference>
<dbReference type="AlphaFoldDB" id="A0AA39X5S7"/>
<comment type="caution">
    <text evidence="1">The sequence shown here is derived from an EMBL/GenBank/DDBJ whole genome shotgun (WGS) entry which is preliminary data.</text>
</comment>
<organism evidence="1 2">
    <name type="scientific">Immersiella caudata</name>
    <dbReference type="NCBI Taxonomy" id="314043"/>
    <lineage>
        <taxon>Eukaryota</taxon>
        <taxon>Fungi</taxon>
        <taxon>Dikarya</taxon>
        <taxon>Ascomycota</taxon>
        <taxon>Pezizomycotina</taxon>
        <taxon>Sordariomycetes</taxon>
        <taxon>Sordariomycetidae</taxon>
        <taxon>Sordariales</taxon>
        <taxon>Lasiosphaeriaceae</taxon>
        <taxon>Immersiella</taxon>
    </lineage>
</organism>
<accession>A0AA39X5S7</accession>
<gene>
    <name evidence="1" type="ORF">B0T14DRAFT_535540</name>
</gene>